<dbReference type="PANTHER" id="PTHR37488">
    <property type="entry name" value="DUF1275 DOMAIN-CONTAINING PROTEIN"/>
    <property type="match status" value="1"/>
</dbReference>
<evidence type="ECO:0000313" key="2">
    <source>
        <dbReference type="EMBL" id="TQB67983.1"/>
    </source>
</evidence>
<accession>A0A507QJJ9</accession>
<protein>
    <recommendedName>
        <fullName evidence="4">DUF1275 domain protein</fullName>
    </recommendedName>
</protein>
<dbReference type="AlphaFoldDB" id="A0A507QJJ9"/>
<dbReference type="STRING" id="5098.A0A507QJJ9"/>
<dbReference type="PANTHER" id="PTHR37488:SF7">
    <property type="entry name" value="DUF1275 DOMAIN PROTEIN"/>
    <property type="match status" value="1"/>
</dbReference>
<keyword evidence="1" id="KW-1133">Transmembrane helix</keyword>
<organism evidence="2 3">
    <name type="scientific">Monascus purpureus</name>
    <name type="common">Red mold</name>
    <name type="synonym">Monascus anka</name>
    <dbReference type="NCBI Taxonomy" id="5098"/>
    <lineage>
        <taxon>Eukaryota</taxon>
        <taxon>Fungi</taxon>
        <taxon>Dikarya</taxon>
        <taxon>Ascomycota</taxon>
        <taxon>Pezizomycotina</taxon>
        <taxon>Eurotiomycetes</taxon>
        <taxon>Eurotiomycetidae</taxon>
        <taxon>Eurotiales</taxon>
        <taxon>Aspergillaceae</taxon>
        <taxon>Monascus</taxon>
    </lineage>
</organism>
<keyword evidence="1" id="KW-0812">Transmembrane</keyword>
<dbReference type="InterPro" id="IPR010699">
    <property type="entry name" value="DUF1275"/>
</dbReference>
<evidence type="ECO:0000313" key="3">
    <source>
        <dbReference type="Proteomes" id="UP000319663"/>
    </source>
</evidence>
<gene>
    <name evidence="2" type="ORF">MPDQ_004273</name>
</gene>
<feature type="transmembrane region" description="Helical" evidence="1">
    <location>
        <begin position="106"/>
        <end position="129"/>
    </location>
</feature>
<proteinExistence type="predicted"/>
<feature type="transmembrane region" description="Helical" evidence="1">
    <location>
        <begin position="208"/>
        <end position="225"/>
    </location>
</feature>
<sequence>MAVAEKRKARLQEYLAAEVNVKHADVLILVCCLSSGMVDSTLYSAYDTFVSMQTGNTIFLGLGASNQNSRPYGWAHCLTSIATFIVGCFFFSRLNQFFGARRRGTLVASFFIQSVLILVTAGIITGGVIQGIARPTEIAPTGTMEYSPQWSQEAPIVLLSFQAAGQIVTSRALGFNEVPTVVITSLLCDLMSDPKLFVKHNVKRNRRIVGFTLTLVGAIAAGWITKASGNIYAVLWIVGGFKMGIAVAWGVWKSLPLSPV</sequence>
<dbReference type="EMBL" id="VIFY01000270">
    <property type="protein sequence ID" value="TQB67983.1"/>
    <property type="molecule type" value="Genomic_DNA"/>
</dbReference>
<dbReference type="Pfam" id="PF06912">
    <property type="entry name" value="DUF1275"/>
    <property type="match status" value="1"/>
</dbReference>
<name>A0A507QJJ9_MONPU</name>
<feature type="transmembrane region" description="Helical" evidence="1">
    <location>
        <begin position="72"/>
        <end position="94"/>
    </location>
</feature>
<keyword evidence="1" id="KW-0472">Membrane</keyword>
<feature type="transmembrane region" description="Helical" evidence="1">
    <location>
        <begin position="231"/>
        <end position="252"/>
    </location>
</feature>
<comment type="caution">
    <text evidence="2">The sequence shown here is derived from an EMBL/GenBank/DDBJ whole genome shotgun (WGS) entry which is preliminary data.</text>
</comment>
<keyword evidence="3" id="KW-1185">Reference proteome</keyword>
<evidence type="ECO:0000256" key="1">
    <source>
        <dbReference type="SAM" id="Phobius"/>
    </source>
</evidence>
<evidence type="ECO:0008006" key="4">
    <source>
        <dbReference type="Google" id="ProtNLM"/>
    </source>
</evidence>
<reference evidence="2 3" key="1">
    <citation type="submission" date="2019-06" db="EMBL/GenBank/DDBJ databases">
        <title>Wine fermentation using esterase from Monascus purpureus.</title>
        <authorList>
            <person name="Geng C."/>
            <person name="Zhang Y."/>
        </authorList>
    </citation>
    <scope>NUCLEOTIDE SEQUENCE [LARGE SCALE GENOMIC DNA]</scope>
    <source>
        <strain evidence="2">HQ1</strain>
    </source>
</reference>
<dbReference type="Proteomes" id="UP000319663">
    <property type="component" value="Unassembled WGS sequence"/>
</dbReference>